<keyword evidence="3" id="KW-0285">Flavoprotein</keyword>
<dbReference type="SUPFAM" id="SSF51679">
    <property type="entry name" value="Bacterial luciferase-like"/>
    <property type="match status" value="1"/>
</dbReference>
<dbReference type="InterPro" id="IPR016167">
    <property type="entry name" value="FAD-bd_PCMH_sub1"/>
</dbReference>
<dbReference type="InterPro" id="IPR006093">
    <property type="entry name" value="Oxy_OxRdtase_FAD_BS"/>
</dbReference>
<dbReference type="PANTHER" id="PTHR42973">
    <property type="entry name" value="BINDING OXIDOREDUCTASE, PUTATIVE (AFU_ORTHOLOGUE AFUA_1G17690)-RELATED"/>
    <property type="match status" value="1"/>
</dbReference>
<dbReference type="Gene3D" id="3.20.20.30">
    <property type="entry name" value="Luciferase-like domain"/>
    <property type="match status" value="1"/>
</dbReference>
<evidence type="ECO:0000313" key="7">
    <source>
        <dbReference type="EMBL" id="MBB3044908.1"/>
    </source>
</evidence>
<evidence type="ECO:0000256" key="5">
    <source>
        <dbReference type="ARBA" id="ARBA00023002"/>
    </source>
</evidence>
<dbReference type="InterPro" id="IPR012951">
    <property type="entry name" value="BBE"/>
</dbReference>
<dbReference type="Gene3D" id="3.40.462.20">
    <property type="match status" value="1"/>
</dbReference>
<dbReference type="Proteomes" id="UP000589626">
    <property type="component" value="Unassembled WGS sequence"/>
</dbReference>
<dbReference type="Gene3D" id="3.30.465.10">
    <property type="match status" value="1"/>
</dbReference>
<sequence>MTNEVAIELTLGELSLDELTALTRHAEATDLDLVVLTGEDALLDPWTTAVWLAGRTERIRIATGRPGSPLPAVAAKALASAEALSGGRVLVADPAFVRLPARSTDDVDGHAPAVHAARRERRLAHRRPGIAYDDLPASLAATAVEPGDPAYRGASSTYLRGGSPGLVLRPRSATEVAHAVAFARGHRDLPLGVRSGGHGVSGRSTNDGGLVVDVGALDEVEVIDEEHHLVRIGPGARWKDVAAVLDGHGWAIGSGDYGGVGVGGLATAGGIGFLSRKHGLTIDQLRAVELVLADGSRVRASREERPDLFWAVRGAGANLGIVTAFEFEASEVDLVGWAQLVVVVSDLADGLRRFGEVASGAPRDTTVFLVTGRPQRDQAVLQLYGMVESADPEVVIERLTPFAEIGALARQQVVLARYADVMAIAADVGPEGHRGYGEPVTRSAYAPRLTPELAADTAALLDTGLVHFFQLRTMGGAIADVPADATAFAHRTPDFQVTAMGADRTGLDAAWDALAPHFDGLYLSFETDPRPERLHDAFPPPTLARLREIKRRYDPENLFRDNFNIDPQEGPHD</sequence>
<protein>
    <submittedName>
        <fullName evidence="7">FAD/FMN-containing dehydrogenase</fullName>
    </submittedName>
</protein>
<dbReference type="PROSITE" id="PS00862">
    <property type="entry name" value="OX2_COVAL_FAD"/>
    <property type="match status" value="1"/>
</dbReference>
<dbReference type="Pfam" id="PF08031">
    <property type="entry name" value="BBE"/>
    <property type="match status" value="1"/>
</dbReference>
<dbReference type="RefSeq" id="WP_183594921.1">
    <property type="nucleotide sequence ID" value="NZ_JACHWR010000004.1"/>
</dbReference>
<dbReference type="InterPro" id="IPR036318">
    <property type="entry name" value="FAD-bd_PCMH-like_sf"/>
</dbReference>
<evidence type="ECO:0000256" key="2">
    <source>
        <dbReference type="ARBA" id="ARBA00005466"/>
    </source>
</evidence>
<evidence type="ECO:0000313" key="8">
    <source>
        <dbReference type="Proteomes" id="UP000589626"/>
    </source>
</evidence>
<keyword evidence="8" id="KW-1185">Reference proteome</keyword>
<feature type="domain" description="FAD-binding PCMH-type" evidence="6">
    <location>
        <begin position="160"/>
        <end position="332"/>
    </location>
</feature>
<comment type="cofactor">
    <cofactor evidence="1">
        <name>FAD</name>
        <dbReference type="ChEBI" id="CHEBI:57692"/>
    </cofactor>
</comment>
<comment type="similarity">
    <text evidence="2">Belongs to the oxygen-dependent FAD-linked oxidoreductase family.</text>
</comment>
<accession>A0A7W4W0H1</accession>
<dbReference type="InterPro" id="IPR016164">
    <property type="entry name" value="FAD-linked_Oxase-like_C"/>
</dbReference>
<dbReference type="InterPro" id="IPR036661">
    <property type="entry name" value="Luciferase-like_sf"/>
</dbReference>
<dbReference type="Pfam" id="PF00296">
    <property type="entry name" value="Bac_luciferase"/>
    <property type="match status" value="1"/>
</dbReference>
<dbReference type="InterPro" id="IPR016166">
    <property type="entry name" value="FAD-bd_PCMH"/>
</dbReference>
<keyword evidence="4" id="KW-0274">FAD</keyword>
<evidence type="ECO:0000259" key="6">
    <source>
        <dbReference type="PROSITE" id="PS51387"/>
    </source>
</evidence>
<evidence type="ECO:0000256" key="1">
    <source>
        <dbReference type="ARBA" id="ARBA00001974"/>
    </source>
</evidence>
<dbReference type="SUPFAM" id="SSF55103">
    <property type="entry name" value="FAD-linked oxidases, C-terminal domain"/>
    <property type="match status" value="1"/>
</dbReference>
<dbReference type="GO" id="GO:0071949">
    <property type="term" value="F:FAD binding"/>
    <property type="evidence" value="ECO:0007669"/>
    <property type="project" value="InterPro"/>
</dbReference>
<dbReference type="SUPFAM" id="SSF56176">
    <property type="entry name" value="FAD-binding/transporter-associated domain-like"/>
    <property type="match status" value="1"/>
</dbReference>
<dbReference type="PANTHER" id="PTHR42973:SF39">
    <property type="entry name" value="FAD-BINDING PCMH-TYPE DOMAIN-CONTAINING PROTEIN"/>
    <property type="match status" value="1"/>
</dbReference>
<dbReference type="EMBL" id="JACHWR010000004">
    <property type="protein sequence ID" value="MBB3044908.1"/>
    <property type="molecule type" value="Genomic_DNA"/>
</dbReference>
<dbReference type="InterPro" id="IPR011251">
    <property type="entry name" value="Luciferase-like_dom"/>
</dbReference>
<evidence type="ECO:0000256" key="4">
    <source>
        <dbReference type="ARBA" id="ARBA00022827"/>
    </source>
</evidence>
<evidence type="ECO:0000256" key="3">
    <source>
        <dbReference type="ARBA" id="ARBA00022630"/>
    </source>
</evidence>
<dbReference type="InterPro" id="IPR016169">
    <property type="entry name" value="FAD-bd_PCMH_sub2"/>
</dbReference>
<dbReference type="GO" id="GO:0016705">
    <property type="term" value="F:oxidoreductase activity, acting on paired donors, with incorporation or reduction of molecular oxygen"/>
    <property type="evidence" value="ECO:0007669"/>
    <property type="project" value="InterPro"/>
</dbReference>
<keyword evidence="5" id="KW-0560">Oxidoreductase</keyword>
<organism evidence="7 8">
    <name type="scientific">Nocardioides soli</name>
    <dbReference type="NCBI Taxonomy" id="1036020"/>
    <lineage>
        <taxon>Bacteria</taxon>
        <taxon>Bacillati</taxon>
        <taxon>Actinomycetota</taxon>
        <taxon>Actinomycetes</taxon>
        <taxon>Propionibacteriales</taxon>
        <taxon>Nocardioidaceae</taxon>
        <taxon>Nocardioides</taxon>
    </lineage>
</organism>
<comment type="caution">
    <text evidence="7">The sequence shown here is derived from an EMBL/GenBank/DDBJ whole genome shotgun (WGS) entry which is preliminary data.</text>
</comment>
<reference evidence="7 8" key="1">
    <citation type="submission" date="2020-08" db="EMBL/GenBank/DDBJ databases">
        <title>Sequencing the genomes of 1000 actinobacteria strains.</title>
        <authorList>
            <person name="Klenk H.-P."/>
        </authorList>
    </citation>
    <scope>NUCLEOTIDE SEQUENCE [LARGE SCALE GENOMIC DNA]</scope>
    <source>
        <strain evidence="7 8">DSM 105498</strain>
    </source>
</reference>
<gene>
    <name evidence="7" type="ORF">FHU40_004761</name>
</gene>
<dbReference type="InterPro" id="IPR050416">
    <property type="entry name" value="FAD-linked_Oxidoreductase"/>
</dbReference>
<proteinExistence type="inferred from homology"/>
<dbReference type="AlphaFoldDB" id="A0A7W4W0H1"/>
<name>A0A7W4W0H1_9ACTN</name>
<dbReference type="Pfam" id="PF01565">
    <property type="entry name" value="FAD_binding_4"/>
    <property type="match status" value="1"/>
</dbReference>
<dbReference type="PROSITE" id="PS51387">
    <property type="entry name" value="FAD_PCMH"/>
    <property type="match status" value="1"/>
</dbReference>
<dbReference type="Gene3D" id="3.30.43.10">
    <property type="entry name" value="Uridine Diphospho-n-acetylenolpyruvylglucosamine Reductase, domain 2"/>
    <property type="match status" value="1"/>
</dbReference>
<dbReference type="InterPro" id="IPR006094">
    <property type="entry name" value="Oxid_FAD_bind_N"/>
</dbReference>